<feature type="domain" description="PET hydrolase/cutinase-like" evidence="5">
    <location>
        <begin position="122"/>
        <end position="298"/>
    </location>
</feature>
<keyword evidence="7" id="KW-1185">Reference proteome</keyword>
<dbReference type="PANTHER" id="PTHR10272">
    <property type="entry name" value="PLATELET-ACTIVATING FACTOR ACETYLHYDROLASE"/>
    <property type="match status" value="1"/>
</dbReference>
<proteinExistence type="predicted"/>
<sequence length="406" mass="44788">MQSTGELMKQKLMTGKLCLAMVLMSFIATGVNAGTNNGSPFYFPSEPGPYAVGYETYQISDSERDGRTLLLDVWYPVRRVDTKDAADAAYFFVPESFGVDPLPARFAKVDVPIAPRNVKNLIVFSHGNNSFSAQSIALTETLASHGYVVVAPNHTGNTVFDPTDPFEVAAVNRVGDMGFVIDHIMARNADEQDSFFQQINPDNVGVTGHSFGGFTTVGAAVGYEGIQGDPRISAIAPVSGVIQNIFTPEQLATIDIPVLLLGGTDDQVVPIEGNDYAYKNLVGEKSVHQVNLIGANHEQFAVLCDLGDSLINSGVAFEDWSTDFLGSLLLPRYTRVCLEALLEYETVERLQNQYVVSFFRRYLPISGSFWKSEPYGMFLFPDWKRQDKPDSKAWRKSGRDPSDLWY</sequence>
<evidence type="ECO:0000256" key="4">
    <source>
        <dbReference type="SAM" id="SignalP"/>
    </source>
</evidence>
<dbReference type="SUPFAM" id="SSF53474">
    <property type="entry name" value="alpha/beta-Hydrolases"/>
    <property type="match status" value="1"/>
</dbReference>
<keyword evidence="1" id="KW-0378">Hydrolase</keyword>
<evidence type="ECO:0000313" key="6">
    <source>
        <dbReference type="EMBL" id="MCX2973355.1"/>
    </source>
</evidence>
<dbReference type="Pfam" id="PF12740">
    <property type="entry name" value="PETase"/>
    <property type="match status" value="1"/>
</dbReference>
<evidence type="ECO:0000256" key="1">
    <source>
        <dbReference type="ARBA" id="ARBA00022801"/>
    </source>
</evidence>
<reference evidence="6" key="1">
    <citation type="submission" date="2019-02" db="EMBL/GenBank/DDBJ databases">
        <authorList>
            <person name="Li S.-H."/>
        </authorList>
    </citation>
    <scope>NUCLEOTIDE SEQUENCE</scope>
    <source>
        <strain evidence="6">IMCC8485</strain>
    </source>
</reference>
<comment type="caution">
    <text evidence="6">The sequence shown here is derived from an EMBL/GenBank/DDBJ whole genome shotgun (WGS) entry which is preliminary data.</text>
</comment>
<dbReference type="Gene3D" id="3.40.50.1820">
    <property type="entry name" value="alpha/beta hydrolase"/>
    <property type="match status" value="1"/>
</dbReference>
<keyword evidence="2" id="KW-0442">Lipid degradation</keyword>
<keyword evidence="4" id="KW-0732">Signal</keyword>
<dbReference type="Proteomes" id="UP001143307">
    <property type="component" value="Unassembled WGS sequence"/>
</dbReference>
<gene>
    <name evidence="6" type="ORF">EYC87_07120</name>
</gene>
<organism evidence="6 7">
    <name type="scientific">Candidatus Seongchinamella marina</name>
    <dbReference type="NCBI Taxonomy" id="2518990"/>
    <lineage>
        <taxon>Bacteria</taxon>
        <taxon>Pseudomonadati</taxon>
        <taxon>Pseudomonadota</taxon>
        <taxon>Gammaproteobacteria</taxon>
        <taxon>Cellvibrionales</taxon>
        <taxon>Halieaceae</taxon>
        <taxon>Seongchinamella</taxon>
    </lineage>
</organism>
<feature type="chain" id="PRO_5046979916" description="PET hydrolase/cutinase-like domain-containing protein" evidence="4">
    <location>
        <begin position="34"/>
        <end position="406"/>
    </location>
</feature>
<dbReference type="PANTHER" id="PTHR10272:SF0">
    <property type="entry name" value="PLATELET-ACTIVATING FACTOR ACETYLHYDROLASE"/>
    <property type="match status" value="1"/>
</dbReference>
<dbReference type="EMBL" id="SHNP01000002">
    <property type="protein sequence ID" value="MCX2973355.1"/>
    <property type="molecule type" value="Genomic_DNA"/>
</dbReference>
<feature type="signal peptide" evidence="4">
    <location>
        <begin position="1"/>
        <end position="33"/>
    </location>
</feature>
<evidence type="ECO:0000256" key="2">
    <source>
        <dbReference type="ARBA" id="ARBA00022963"/>
    </source>
</evidence>
<name>A0ABT3SUM9_9GAMM</name>
<accession>A0ABT3SUM9</accession>
<evidence type="ECO:0000256" key="3">
    <source>
        <dbReference type="ARBA" id="ARBA00023098"/>
    </source>
</evidence>
<evidence type="ECO:0000313" key="7">
    <source>
        <dbReference type="Proteomes" id="UP001143307"/>
    </source>
</evidence>
<dbReference type="InterPro" id="IPR029058">
    <property type="entry name" value="AB_hydrolase_fold"/>
</dbReference>
<keyword evidence="3" id="KW-0443">Lipid metabolism</keyword>
<protein>
    <recommendedName>
        <fullName evidence="5">PET hydrolase/cutinase-like domain-containing protein</fullName>
    </recommendedName>
</protein>
<dbReference type="InterPro" id="IPR041127">
    <property type="entry name" value="PET_hydrolase/cutinase-like"/>
</dbReference>
<evidence type="ECO:0000259" key="5">
    <source>
        <dbReference type="Pfam" id="PF12740"/>
    </source>
</evidence>